<dbReference type="InterPro" id="IPR002645">
    <property type="entry name" value="STAS_dom"/>
</dbReference>
<feature type="domain" description="STAS" evidence="1">
    <location>
        <begin position="1"/>
        <end position="80"/>
    </location>
</feature>
<evidence type="ECO:0000259" key="1">
    <source>
        <dbReference type="PROSITE" id="PS50801"/>
    </source>
</evidence>
<dbReference type="Pfam" id="PF13466">
    <property type="entry name" value="STAS_2"/>
    <property type="match status" value="1"/>
</dbReference>
<protein>
    <submittedName>
        <fullName evidence="2">STAS domain-containing protein</fullName>
    </submittedName>
</protein>
<evidence type="ECO:0000313" key="2">
    <source>
        <dbReference type="EMBL" id="MDY8107624.1"/>
    </source>
</evidence>
<dbReference type="Proteomes" id="UP001294412">
    <property type="component" value="Unassembled WGS sequence"/>
</dbReference>
<dbReference type="RefSeq" id="WP_322184799.1">
    <property type="nucleotide sequence ID" value="NZ_JAXLPB010000001.1"/>
</dbReference>
<dbReference type="InterPro" id="IPR036513">
    <property type="entry name" value="STAS_dom_sf"/>
</dbReference>
<comment type="caution">
    <text evidence="2">The sequence shown here is derived from an EMBL/GenBank/DDBJ whole genome shotgun (WGS) entry which is preliminary data.</text>
</comment>
<evidence type="ECO:0000313" key="3">
    <source>
        <dbReference type="Proteomes" id="UP001294412"/>
    </source>
</evidence>
<dbReference type="EMBL" id="JAXLPB010000001">
    <property type="protein sequence ID" value="MDY8107624.1"/>
    <property type="molecule type" value="Genomic_DNA"/>
</dbReference>
<organism evidence="2 3">
    <name type="scientific">Fulvimarina uroteuthidis</name>
    <dbReference type="NCBI Taxonomy" id="3098149"/>
    <lineage>
        <taxon>Bacteria</taxon>
        <taxon>Pseudomonadati</taxon>
        <taxon>Pseudomonadota</taxon>
        <taxon>Alphaproteobacteria</taxon>
        <taxon>Hyphomicrobiales</taxon>
        <taxon>Aurantimonadaceae</taxon>
        <taxon>Fulvimarina</taxon>
    </lineage>
</organism>
<dbReference type="CDD" id="cd07043">
    <property type="entry name" value="STAS_anti-anti-sigma_factors"/>
    <property type="match status" value="1"/>
</dbReference>
<reference evidence="2 3" key="1">
    <citation type="submission" date="2023-12" db="EMBL/GenBank/DDBJ databases">
        <title>Description of Novel Strain Fulvimarina sp. 2208YS6-2-32 isolated from Uroteuthis (Photololigo) edulis.</title>
        <authorList>
            <person name="Park J.-S."/>
        </authorList>
    </citation>
    <scope>NUCLEOTIDE SEQUENCE [LARGE SCALE GENOMIC DNA]</scope>
    <source>
        <strain evidence="2 3">2208YS6-2-32</strain>
    </source>
</reference>
<proteinExistence type="predicted"/>
<gene>
    <name evidence="2" type="ORF">U0C82_00485</name>
</gene>
<dbReference type="SUPFAM" id="SSF52091">
    <property type="entry name" value="SpoIIaa-like"/>
    <property type="match status" value="1"/>
</dbReference>
<accession>A0ABU5HWV7</accession>
<name>A0ABU5HWV7_9HYPH</name>
<dbReference type="InterPro" id="IPR058548">
    <property type="entry name" value="MlaB-like_STAS"/>
</dbReference>
<keyword evidence="3" id="KW-1185">Reference proteome</keyword>
<dbReference type="Gene3D" id="3.30.750.24">
    <property type="entry name" value="STAS domain"/>
    <property type="match status" value="1"/>
</dbReference>
<sequence length="89" mass="9137">MTANVTFSGSCTLGEAVAVQDSLQAVLRDAPAGLLIDCSAVDTVDVSFLQLLAAARQQLGASGRSFAIIMSEPLKRAVERAGLSLEATA</sequence>
<dbReference type="PROSITE" id="PS50801">
    <property type="entry name" value="STAS"/>
    <property type="match status" value="1"/>
</dbReference>